<evidence type="ECO:0000259" key="8">
    <source>
        <dbReference type="Pfam" id="PF04055"/>
    </source>
</evidence>
<dbReference type="InterPro" id="IPR000385">
    <property type="entry name" value="MoaA_NifB_PqqE_Fe-S-bd_CS"/>
</dbReference>
<feature type="region of interest" description="Disordered" evidence="7">
    <location>
        <begin position="1"/>
        <end position="22"/>
    </location>
</feature>
<dbReference type="InterPro" id="IPR058240">
    <property type="entry name" value="rSAM_sf"/>
</dbReference>
<keyword evidence="3" id="KW-0949">S-adenosyl-L-methionine</keyword>
<dbReference type="InterPro" id="IPR023867">
    <property type="entry name" value="Sulphatase_maturase_rSAM"/>
</dbReference>
<evidence type="ECO:0000256" key="5">
    <source>
        <dbReference type="ARBA" id="ARBA00023004"/>
    </source>
</evidence>
<dbReference type="PANTHER" id="PTHR43273:SF8">
    <property type="entry name" value="RADICAL SAM DOMAIN PROTEIN"/>
    <property type="match status" value="1"/>
</dbReference>
<keyword evidence="6" id="KW-0411">Iron-sulfur</keyword>
<keyword evidence="2" id="KW-0004">4Fe-4S</keyword>
<organism evidence="9 10">
    <name type="scientific">Streptomyces mangrovisoli</name>
    <dbReference type="NCBI Taxonomy" id="1428628"/>
    <lineage>
        <taxon>Bacteria</taxon>
        <taxon>Bacillati</taxon>
        <taxon>Actinomycetota</taxon>
        <taxon>Actinomycetes</taxon>
        <taxon>Kitasatosporales</taxon>
        <taxon>Streptomycetaceae</taxon>
        <taxon>Streptomyces</taxon>
    </lineage>
</organism>
<evidence type="ECO:0000256" key="2">
    <source>
        <dbReference type="ARBA" id="ARBA00022485"/>
    </source>
</evidence>
<evidence type="ECO:0000313" key="10">
    <source>
        <dbReference type="Proteomes" id="UP000034196"/>
    </source>
</evidence>
<dbReference type="Proteomes" id="UP000034196">
    <property type="component" value="Unassembled WGS sequence"/>
</dbReference>
<dbReference type="InterPro" id="IPR007197">
    <property type="entry name" value="rSAM"/>
</dbReference>
<comment type="caution">
    <text evidence="9">The sequence shown here is derived from an EMBL/GenBank/DDBJ whole genome shotgun (WGS) entry which is preliminary data.</text>
</comment>
<dbReference type="CDD" id="cd01335">
    <property type="entry name" value="Radical_SAM"/>
    <property type="match status" value="1"/>
</dbReference>
<proteinExistence type="predicted"/>
<sequence>MSDGTVPKAAAQPPDHSVAPWPHRTLDVPALRARGLPQVPFRQFVLKVNSRCNLNCAYCYVYNAADSSWRDRPTRLEETVLRQVVHRIAEHVRTHRLTDIRVELHGGEPLLSGPAFLPYCVGLIRDAVGEASAGRCAVRASVQTNATVLTEPMIGELADSGIRIGVSLDGGTPATNARRVDHQGRPSWPRAAQGLALLSRHPAGYAGILSTIDIGQDPVETYTSLLQFAPASLDFLLPHANWSHPPPGHDGRSTPYGDWLAAVFDRWFDADRFETSIRLFSEIIALLLGLRSATEAVGTSPVATVVVDTDGAVEQVDSLKSAYHGAPATGLDVFRHSFDDALDLPGFVARQLGTAALSEKCRSCPVQRVCGGGNYAHRYRAGRGFDQPSVYCADLERIIRHIAARLATALPDGV</sequence>
<feature type="domain" description="Radical SAM core" evidence="8">
    <location>
        <begin position="49"/>
        <end position="200"/>
    </location>
</feature>
<dbReference type="PANTHER" id="PTHR43273">
    <property type="entry name" value="ANAEROBIC SULFATASE-MATURATING ENZYME HOMOLOG ASLB-RELATED"/>
    <property type="match status" value="1"/>
</dbReference>
<evidence type="ECO:0000256" key="7">
    <source>
        <dbReference type="SAM" id="MobiDB-lite"/>
    </source>
</evidence>
<dbReference type="InterPro" id="IPR026335">
    <property type="entry name" value="rSAM_SPASM_FxsB"/>
</dbReference>
<dbReference type="AlphaFoldDB" id="A0A1J4NR12"/>
<dbReference type="Gene3D" id="3.20.20.70">
    <property type="entry name" value="Aldolase class I"/>
    <property type="match status" value="1"/>
</dbReference>
<dbReference type="GO" id="GO:0016491">
    <property type="term" value="F:oxidoreductase activity"/>
    <property type="evidence" value="ECO:0007669"/>
    <property type="project" value="InterPro"/>
</dbReference>
<dbReference type="Pfam" id="PF04055">
    <property type="entry name" value="Radical_SAM"/>
    <property type="match status" value="1"/>
</dbReference>
<dbReference type="EMBL" id="LAVA02000097">
    <property type="protein sequence ID" value="OIJ63590.1"/>
    <property type="molecule type" value="Genomic_DNA"/>
</dbReference>
<evidence type="ECO:0000313" key="9">
    <source>
        <dbReference type="EMBL" id="OIJ63590.1"/>
    </source>
</evidence>
<dbReference type="InterPro" id="IPR013785">
    <property type="entry name" value="Aldolase_TIM"/>
</dbReference>
<dbReference type="NCBIfam" id="TIGR04269">
    <property type="entry name" value="SAM_SPASM_FxsB"/>
    <property type="match status" value="1"/>
</dbReference>
<gene>
    <name evidence="9" type="ORF">WN71_032720</name>
</gene>
<dbReference type="PROSITE" id="PS01305">
    <property type="entry name" value="MOAA_NIFB_PQQE"/>
    <property type="match status" value="1"/>
</dbReference>
<comment type="cofactor">
    <cofactor evidence="1">
        <name>[4Fe-4S] cluster</name>
        <dbReference type="ChEBI" id="CHEBI:49883"/>
    </cofactor>
</comment>
<dbReference type="SUPFAM" id="SSF102114">
    <property type="entry name" value="Radical SAM enzymes"/>
    <property type="match status" value="1"/>
</dbReference>
<keyword evidence="4" id="KW-0479">Metal-binding</keyword>
<accession>A0A1J4NR12</accession>
<evidence type="ECO:0000256" key="3">
    <source>
        <dbReference type="ARBA" id="ARBA00022691"/>
    </source>
</evidence>
<keyword evidence="10" id="KW-1185">Reference proteome</keyword>
<evidence type="ECO:0000256" key="6">
    <source>
        <dbReference type="ARBA" id="ARBA00023014"/>
    </source>
</evidence>
<keyword evidence="5" id="KW-0408">Iron</keyword>
<reference evidence="9" key="1">
    <citation type="submission" date="2016-10" db="EMBL/GenBank/DDBJ databases">
        <title>Genome sequence of Streptomyces mangrovisoli MUSC 149.</title>
        <authorList>
            <person name="Lee L.-H."/>
            <person name="Ser H.-L."/>
        </authorList>
    </citation>
    <scope>NUCLEOTIDE SEQUENCE [LARGE SCALE GENOMIC DNA]</scope>
    <source>
        <strain evidence="9">MUSC 149</strain>
    </source>
</reference>
<dbReference type="STRING" id="1428628.WN71_032720"/>
<dbReference type="SFLD" id="SFLDS00029">
    <property type="entry name" value="Radical_SAM"/>
    <property type="match status" value="1"/>
</dbReference>
<evidence type="ECO:0000256" key="4">
    <source>
        <dbReference type="ARBA" id="ARBA00022723"/>
    </source>
</evidence>
<dbReference type="SFLD" id="SFLDG01072">
    <property type="entry name" value="dehydrogenase_like"/>
    <property type="match status" value="1"/>
</dbReference>
<dbReference type="GO" id="GO:0046872">
    <property type="term" value="F:metal ion binding"/>
    <property type="evidence" value="ECO:0007669"/>
    <property type="project" value="UniProtKB-KW"/>
</dbReference>
<name>A0A1J4NR12_9ACTN</name>
<dbReference type="OrthoDB" id="9782387at2"/>
<dbReference type="GO" id="GO:0051539">
    <property type="term" value="F:4 iron, 4 sulfur cluster binding"/>
    <property type="evidence" value="ECO:0007669"/>
    <property type="project" value="UniProtKB-KW"/>
</dbReference>
<evidence type="ECO:0000256" key="1">
    <source>
        <dbReference type="ARBA" id="ARBA00001966"/>
    </source>
</evidence>
<dbReference type="RefSeq" id="WP_046591910.1">
    <property type="nucleotide sequence ID" value="NZ_LAVA02000097.1"/>
</dbReference>
<dbReference type="SFLD" id="SFLDG01386">
    <property type="entry name" value="main_SPASM_domain-containing"/>
    <property type="match status" value="1"/>
</dbReference>
<dbReference type="SFLD" id="SFLDG01067">
    <property type="entry name" value="SPASM/twitch_domain_containing"/>
    <property type="match status" value="1"/>
</dbReference>
<protein>
    <submittedName>
        <fullName evidence="9">FxsB family radical SAM/SPASM domain protein</fullName>
    </submittedName>
</protein>